<name>A0A367EW17_9ACTN</name>
<dbReference type="EMBL" id="QOIL01000029">
    <property type="protein sequence ID" value="RCG21889.1"/>
    <property type="molecule type" value="Genomic_DNA"/>
</dbReference>
<dbReference type="InterPro" id="IPR013325">
    <property type="entry name" value="RNA_pol_sigma_r2"/>
</dbReference>
<evidence type="ECO:0000313" key="7">
    <source>
        <dbReference type="EMBL" id="RCG21889.1"/>
    </source>
</evidence>
<dbReference type="Proteomes" id="UP000253094">
    <property type="component" value="Unassembled WGS sequence"/>
</dbReference>
<feature type="domain" description="RNA polymerase sigma-70 region 2" evidence="6">
    <location>
        <begin position="21"/>
        <end position="85"/>
    </location>
</feature>
<gene>
    <name evidence="7" type="ORF">DQ384_36045</name>
</gene>
<dbReference type="PANTHER" id="PTHR43133">
    <property type="entry name" value="RNA POLYMERASE ECF-TYPE SIGMA FACTO"/>
    <property type="match status" value="1"/>
</dbReference>
<dbReference type="Pfam" id="PF04542">
    <property type="entry name" value="Sigma70_r2"/>
    <property type="match status" value="1"/>
</dbReference>
<comment type="caution">
    <text evidence="7">The sequence shown here is derived from an EMBL/GenBank/DDBJ whole genome shotgun (WGS) entry which is preliminary data.</text>
</comment>
<evidence type="ECO:0000256" key="2">
    <source>
        <dbReference type="ARBA" id="ARBA00023082"/>
    </source>
</evidence>
<evidence type="ECO:0000256" key="4">
    <source>
        <dbReference type="ARBA" id="ARBA00023163"/>
    </source>
</evidence>
<organism evidence="7 8">
    <name type="scientific">Sphaerisporangium album</name>
    <dbReference type="NCBI Taxonomy" id="509200"/>
    <lineage>
        <taxon>Bacteria</taxon>
        <taxon>Bacillati</taxon>
        <taxon>Actinomycetota</taxon>
        <taxon>Actinomycetes</taxon>
        <taxon>Streptosporangiales</taxon>
        <taxon>Streptosporangiaceae</taxon>
        <taxon>Sphaerisporangium</taxon>
    </lineage>
</organism>
<keyword evidence="3" id="KW-0238">DNA-binding</keyword>
<evidence type="ECO:0000256" key="1">
    <source>
        <dbReference type="ARBA" id="ARBA00023015"/>
    </source>
</evidence>
<keyword evidence="8" id="KW-1185">Reference proteome</keyword>
<keyword evidence="4" id="KW-0804">Transcription</keyword>
<evidence type="ECO:0000259" key="6">
    <source>
        <dbReference type="Pfam" id="PF04542"/>
    </source>
</evidence>
<dbReference type="GO" id="GO:0006352">
    <property type="term" value="P:DNA-templated transcription initiation"/>
    <property type="evidence" value="ECO:0007669"/>
    <property type="project" value="InterPro"/>
</dbReference>
<dbReference type="PANTHER" id="PTHR43133:SF8">
    <property type="entry name" value="RNA POLYMERASE SIGMA FACTOR HI_1459-RELATED"/>
    <property type="match status" value="1"/>
</dbReference>
<dbReference type="OrthoDB" id="3698333at2"/>
<reference evidence="7 8" key="1">
    <citation type="submission" date="2018-06" db="EMBL/GenBank/DDBJ databases">
        <title>Sphaerisporangium craniellae sp. nov., isolated from a marine sponge in the South China Sea.</title>
        <authorList>
            <person name="Li L."/>
        </authorList>
    </citation>
    <scope>NUCLEOTIDE SEQUENCE [LARGE SCALE GENOMIC DNA]</scope>
    <source>
        <strain evidence="7 8">CCTCC AA 208026</strain>
    </source>
</reference>
<proteinExistence type="predicted"/>
<keyword evidence="2" id="KW-0731">Sigma factor</keyword>
<protein>
    <recommendedName>
        <fullName evidence="6">RNA polymerase sigma-70 region 2 domain-containing protein</fullName>
    </recommendedName>
</protein>
<evidence type="ECO:0000256" key="5">
    <source>
        <dbReference type="SAM" id="MobiDB-lite"/>
    </source>
</evidence>
<keyword evidence="1" id="KW-0805">Transcription regulation</keyword>
<accession>A0A367EW17</accession>
<sequence>MTDELLVVRAQLGERTELAELVARWRVPLWTYVRRMLDAERADDVSQEIWPAVIRGLPGLRAPGRFTPWLFTIARRSVTDRLRTEYARAAEIAPDTFLTEDHERIGPALRAARGGRVHQGSSGAGHRLGAFGSMEGARR</sequence>
<dbReference type="SUPFAM" id="SSF88946">
    <property type="entry name" value="Sigma2 domain of RNA polymerase sigma factors"/>
    <property type="match status" value="1"/>
</dbReference>
<evidence type="ECO:0000256" key="3">
    <source>
        <dbReference type="ARBA" id="ARBA00023125"/>
    </source>
</evidence>
<dbReference type="InterPro" id="IPR007627">
    <property type="entry name" value="RNA_pol_sigma70_r2"/>
</dbReference>
<dbReference type="GO" id="GO:0016987">
    <property type="term" value="F:sigma factor activity"/>
    <property type="evidence" value="ECO:0007669"/>
    <property type="project" value="UniProtKB-KW"/>
</dbReference>
<dbReference type="Gene3D" id="1.10.1740.10">
    <property type="match status" value="1"/>
</dbReference>
<dbReference type="GO" id="GO:0003677">
    <property type="term" value="F:DNA binding"/>
    <property type="evidence" value="ECO:0007669"/>
    <property type="project" value="UniProtKB-KW"/>
</dbReference>
<dbReference type="RefSeq" id="WP_114033441.1">
    <property type="nucleotide sequence ID" value="NZ_QOIL01000029.1"/>
</dbReference>
<dbReference type="AlphaFoldDB" id="A0A367EW17"/>
<dbReference type="InterPro" id="IPR039425">
    <property type="entry name" value="RNA_pol_sigma-70-like"/>
</dbReference>
<feature type="region of interest" description="Disordered" evidence="5">
    <location>
        <begin position="115"/>
        <end position="139"/>
    </location>
</feature>
<evidence type="ECO:0000313" key="8">
    <source>
        <dbReference type="Proteomes" id="UP000253094"/>
    </source>
</evidence>